<dbReference type="PROSITE" id="PS51194">
    <property type="entry name" value="HELICASE_CTER"/>
    <property type="match status" value="1"/>
</dbReference>
<evidence type="ECO:0000256" key="2">
    <source>
        <dbReference type="ARBA" id="ARBA00022801"/>
    </source>
</evidence>
<dbReference type="AlphaFoldDB" id="A0A132MQR6"/>
<dbReference type="InterPro" id="IPR038718">
    <property type="entry name" value="SNF2-like_sf"/>
</dbReference>
<reference evidence="7 8" key="1">
    <citation type="submission" date="2015-02" db="EMBL/GenBank/DDBJ databases">
        <title>Physiological reanalysis, assessment of diazotrophy, and genome sequences of multiple isolates of Streptomyces thermoautotrophicus.</title>
        <authorList>
            <person name="MacKellar D.C."/>
            <person name="Lieber L."/>
            <person name="Norman J."/>
            <person name="Bolger A."/>
            <person name="Tobin C."/>
            <person name="Murray J.W."/>
            <person name="Prell J."/>
        </authorList>
    </citation>
    <scope>NUCLEOTIDE SEQUENCE [LARGE SCALE GENOMIC DNA]</scope>
    <source>
        <strain evidence="7 8">UBT1</strain>
    </source>
</reference>
<dbReference type="PATRIC" id="fig|1469144.8.peg.1988"/>
<evidence type="ECO:0000313" key="8">
    <source>
        <dbReference type="Proteomes" id="UP000070659"/>
    </source>
</evidence>
<evidence type="ECO:0000256" key="4">
    <source>
        <dbReference type="ARBA" id="ARBA00022840"/>
    </source>
</evidence>
<dbReference type="Gene3D" id="3.40.50.10810">
    <property type="entry name" value="Tandem AAA-ATPase domain"/>
    <property type="match status" value="1"/>
</dbReference>
<proteinExistence type="predicted"/>
<dbReference type="GO" id="GO:0004386">
    <property type="term" value="F:helicase activity"/>
    <property type="evidence" value="ECO:0007669"/>
    <property type="project" value="UniProtKB-KW"/>
</dbReference>
<dbReference type="CDD" id="cd18011">
    <property type="entry name" value="DEXDc_RapA"/>
    <property type="match status" value="1"/>
</dbReference>
<dbReference type="GO" id="GO:0005524">
    <property type="term" value="F:ATP binding"/>
    <property type="evidence" value="ECO:0007669"/>
    <property type="project" value="UniProtKB-KW"/>
</dbReference>
<evidence type="ECO:0000256" key="1">
    <source>
        <dbReference type="ARBA" id="ARBA00022741"/>
    </source>
</evidence>
<dbReference type="InterPro" id="IPR011545">
    <property type="entry name" value="DEAD/DEAH_box_helicase_dom"/>
</dbReference>
<dbReference type="PROSITE" id="PS51192">
    <property type="entry name" value="HELICASE_ATP_BIND_1"/>
    <property type="match status" value="1"/>
</dbReference>
<dbReference type="PANTHER" id="PTHR45766:SF6">
    <property type="entry name" value="SWI_SNF-RELATED MATRIX-ASSOCIATED ACTIN-DEPENDENT REGULATOR OF CHROMATIN SUBFAMILY A-LIKE PROTEIN 1"/>
    <property type="match status" value="1"/>
</dbReference>
<dbReference type="Pfam" id="PF00270">
    <property type="entry name" value="DEAD"/>
    <property type="match status" value="1"/>
</dbReference>
<dbReference type="GO" id="GO:0003676">
    <property type="term" value="F:nucleic acid binding"/>
    <property type="evidence" value="ECO:0007669"/>
    <property type="project" value="InterPro"/>
</dbReference>
<sequence>MSRYAPGSLVAARGREWVVLPGSTEEFVVARPLGGDADFVAGLFPEEVSPASLSRPSADPAEIGDHRGASLLRTALRIGFRSSAGPFRSLAEIAVEPRQYQLVPLLLALRMETVRLLIADDVGIGKTIEAALVAKELLEQGDAAGLTVLCSPALAEQWAAELREKFAIDATLVLPSTAARLERDLPPGQSLFDHHRYTVVSTDFIKSDLRRAAFLRTCPDLVIVDEAHTCVPAGAGSGRRQRQLRYELLRGLADKPDRHLILVTATPHSGKEGSFRDLLGLLDPALAQLDLEQVKNRERLARHFVQRRRRDIRHFLDEETPFPLDRQLREVTYELGAEYKALHEAVLDYARASVTGPEGLAQRVRWWSALALLRSVASSPRAAAATLRTRAAAAGAATVAEADELGRAAVLDATDEDTLEGVDAPPGADDETLPAADRRRLLEFAKKAEQLEGPQCDRKLAKLIDEVKALLADGYDPIVFCRFIPTAEYVAEHLAKALGRKAHVEAVTGTLPPEERATRVADLAGRDGRHVLVATDCLSEGINLQEHFQAVVHYDLAWNPTRHEQREGRVDRFGQRRPYVRAVTLYGVDNAIDGVVLDVLIRKGRKIRHDTGVAVPVPDRGETLLNALVEGLLLRREEGRQLALDVEVTKHRDELHREWESAAERESKAITKYAHSAIKLDEVRAEVDAIRAALGAKADIAGFVRDTLAELKVPVRDTGDGFAAPTHLLPAGTRHMLTAALGTTPEELVFHRDLPVPPGEHALVRTDPAVAALARYVFDTALDPAEAERPARRCGVIRTAAVPARTTLLLVRYRFHLTLPGRQEKRTVVAEDARMLAYRGRADEPEWLTDEEVTELLAAQPDANLLPELVRRQAERAIDDLDALQDALDARGGELAEELHAAHQRVRGVVGATRRGLSVTFQPRADVIGVYVYLPGGAR</sequence>
<dbReference type="PANTHER" id="PTHR45766">
    <property type="entry name" value="DNA ANNEALING HELICASE AND ENDONUCLEASE ZRANB3 FAMILY MEMBER"/>
    <property type="match status" value="1"/>
</dbReference>
<accession>A0A132MQR6</accession>
<dbReference type="RefSeq" id="WP_067070716.1">
    <property type="nucleotide sequence ID" value="NZ_JYIJ01000018.1"/>
</dbReference>
<dbReference type="InterPro" id="IPR027417">
    <property type="entry name" value="P-loop_NTPase"/>
</dbReference>
<dbReference type="CDD" id="cd18793">
    <property type="entry name" value="SF2_C_SNF"/>
    <property type="match status" value="1"/>
</dbReference>
<dbReference type="SUPFAM" id="SSF52540">
    <property type="entry name" value="P-loop containing nucleoside triphosphate hydrolases"/>
    <property type="match status" value="1"/>
</dbReference>
<dbReference type="GO" id="GO:0016787">
    <property type="term" value="F:hydrolase activity"/>
    <property type="evidence" value="ECO:0007669"/>
    <property type="project" value="UniProtKB-KW"/>
</dbReference>
<dbReference type="SMART" id="SM00490">
    <property type="entry name" value="HELICc"/>
    <property type="match status" value="1"/>
</dbReference>
<dbReference type="EMBL" id="JYIJ01000018">
    <property type="protein sequence ID" value="KWX00181.1"/>
    <property type="molecule type" value="Genomic_DNA"/>
</dbReference>
<dbReference type="InterPro" id="IPR049730">
    <property type="entry name" value="SNF2/RAD54-like_C"/>
</dbReference>
<dbReference type="Proteomes" id="UP000070659">
    <property type="component" value="Unassembled WGS sequence"/>
</dbReference>
<feature type="domain" description="Helicase ATP-binding" evidence="5">
    <location>
        <begin position="107"/>
        <end position="285"/>
    </location>
</feature>
<dbReference type="Pfam" id="PF00271">
    <property type="entry name" value="Helicase_C"/>
    <property type="match status" value="1"/>
</dbReference>
<dbReference type="InterPro" id="IPR001650">
    <property type="entry name" value="Helicase_C-like"/>
</dbReference>
<evidence type="ECO:0000259" key="6">
    <source>
        <dbReference type="PROSITE" id="PS51194"/>
    </source>
</evidence>
<organism evidence="7 8">
    <name type="scientific">Carbonactinospora thermoautotrophica</name>
    <dbReference type="NCBI Taxonomy" id="1469144"/>
    <lineage>
        <taxon>Bacteria</taxon>
        <taxon>Bacillati</taxon>
        <taxon>Actinomycetota</taxon>
        <taxon>Actinomycetes</taxon>
        <taxon>Kitasatosporales</taxon>
        <taxon>Carbonactinosporaceae</taxon>
        <taxon>Carbonactinospora</taxon>
    </lineage>
</organism>
<dbReference type="InterPro" id="IPR057342">
    <property type="entry name" value="DEXDc_RapA"/>
</dbReference>
<protein>
    <submittedName>
        <fullName evidence="7">Helicase</fullName>
    </submittedName>
</protein>
<name>A0A132MQR6_9ACTN</name>
<dbReference type="InterPro" id="IPR014001">
    <property type="entry name" value="Helicase_ATP-bd"/>
</dbReference>
<keyword evidence="1" id="KW-0547">Nucleotide-binding</keyword>
<evidence type="ECO:0000313" key="7">
    <source>
        <dbReference type="EMBL" id="KWX00181.1"/>
    </source>
</evidence>
<feature type="domain" description="Helicase C-terminal" evidence="6">
    <location>
        <begin position="459"/>
        <end position="625"/>
    </location>
</feature>
<comment type="caution">
    <text evidence="7">The sequence shown here is derived from an EMBL/GenBank/DDBJ whole genome shotgun (WGS) entry which is preliminary data.</text>
</comment>
<evidence type="ECO:0000256" key="3">
    <source>
        <dbReference type="ARBA" id="ARBA00022806"/>
    </source>
</evidence>
<dbReference type="SMART" id="SM00487">
    <property type="entry name" value="DEXDc"/>
    <property type="match status" value="1"/>
</dbReference>
<keyword evidence="3 7" id="KW-0347">Helicase</keyword>
<evidence type="ECO:0000259" key="5">
    <source>
        <dbReference type="PROSITE" id="PS51192"/>
    </source>
</evidence>
<keyword evidence="2" id="KW-0378">Hydrolase</keyword>
<keyword evidence="4" id="KW-0067">ATP-binding</keyword>
<gene>
    <name evidence="7" type="ORF">TH66_14900</name>
</gene>
<dbReference type="Gene3D" id="3.40.50.300">
    <property type="entry name" value="P-loop containing nucleotide triphosphate hydrolases"/>
    <property type="match status" value="1"/>
</dbReference>